<dbReference type="EMBL" id="CM055738">
    <property type="protein sequence ID" value="KAJ8005419.1"/>
    <property type="molecule type" value="Genomic_DNA"/>
</dbReference>
<protein>
    <submittedName>
        <fullName evidence="1">Uncharacterized protein</fullName>
    </submittedName>
</protein>
<accession>A0ACC2GP06</accession>
<organism evidence="1 2">
    <name type="scientific">Dallia pectoralis</name>
    <name type="common">Alaska blackfish</name>
    <dbReference type="NCBI Taxonomy" id="75939"/>
    <lineage>
        <taxon>Eukaryota</taxon>
        <taxon>Metazoa</taxon>
        <taxon>Chordata</taxon>
        <taxon>Craniata</taxon>
        <taxon>Vertebrata</taxon>
        <taxon>Euteleostomi</taxon>
        <taxon>Actinopterygii</taxon>
        <taxon>Neopterygii</taxon>
        <taxon>Teleostei</taxon>
        <taxon>Protacanthopterygii</taxon>
        <taxon>Esociformes</taxon>
        <taxon>Umbridae</taxon>
        <taxon>Dallia</taxon>
    </lineage>
</organism>
<gene>
    <name evidence="1" type="ORF">DPEC_G00146460</name>
</gene>
<reference evidence="1" key="1">
    <citation type="submission" date="2021-05" db="EMBL/GenBank/DDBJ databases">
        <authorList>
            <person name="Pan Q."/>
            <person name="Jouanno E."/>
            <person name="Zahm M."/>
            <person name="Klopp C."/>
            <person name="Cabau C."/>
            <person name="Louis A."/>
            <person name="Berthelot C."/>
            <person name="Parey E."/>
            <person name="Roest Crollius H."/>
            <person name="Montfort J."/>
            <person name="Robinson-Rechavi M."/>
            <person name="Bouchez O."/>
            <person name="Lampietro C."/>
            <person name="Lopez Roques C."/>
            <person name="Donnadieu C."/>
            <person name="Postlethwait J."/>
            <person name="Bobe J."/>
            <person name="Dillon D."/>
            <person name="Chandos A."/>
            <person name="von Hippel F."/>
            <person name="Guiguen Y."/>
        </authorList>
    </citation>
    <scope>NUCLEOTIDE SEQUENCE</scope>
    <source>
        <strain evidence="1">YG-Jan2019</strain>
    </source>
</reference>
<evidence type="ECO:0000313" key="1">
    <source>
        <dbReference type="EMBL" id="KAJ8005419.1"/>
    </source>
</evidence>
<keyword evidence="2" id="KW-1185">Reference proteome</keyword>
<name>A0ACC2GP06_DALPE</name>
<comment type="caution">
    <text evidence="1">The sequence shown here is derived from an EMBL/GenBank/DDBJ whole genome shotgun (WGS) entry which is preliminary data.</text>
</comment>
<evidence type="ECO:0000313" key="2">
    <source>
        <dbReference type="Proteomes" id="UP001157502"/>
    </source>
</evidence>
<dbReference type="Proteomes" id="UP001157502">
    <property type="component" value="Chromosome 11"/>
</dbReference>
<sequence>MEEEQGRTAAPCASTKKKCYTLLAPAPCISSLVALGEGSQPAAPAQQQVSGLLPLQRTSQPLVHHHGHQSPLRTAREPVKVNGLHLLLTPQPMQQLAGVSHQAKLYIKTPHKYVTHKTAIAKEILIQLDSIRQQHLLILVQLQKISSSQAIPDVSPDPTHFGLPLSTIEELQGLEEKLKNPEEKKNLTVLLGMVGGMTLKETLSRFFSHTTNQLEAIGTNVITPFPGSTRRRWREISVSEMEQNEESVRLYLSEEESFLNFADMTPEERLDVWAELMFSQRKLKQSVSELHKALEVADESYTVLHAENTVLCSQNQRMKQTIGEAEKLTDELEDMQTLLSEKDEAMSNLMRYTQKLEQEKVSLLEQIKTITDEMSSIVSARDIDNKKMADLNNCHRSLQVHLEEARVTMAQTEEVVLKKDFANKQLEQSLTEYTSIIQDLKERINALEIQQEEAIVDTVDYMEFNGSVIAGRRNYQSLEQEMSLVPRKMGNPSEEGQEEYVQMEQHVEAVKEKTGLWTHVVRGVKAAGTLTLGLLVPLAVLAATLPISYEHHARGSCMGTFWSAAGSLMEPLCTTTYMTHVPV</sequence>
<proteinExistence type="predicted"/>